<dbReference type="PROSITE" id="PS50294">
    <property type="entry name" value="WD_REPEATS_REGION"/>
    <property type="match status" value="4"/>
</dbReference>
<evidence type="ECO:0000256" key="4">
    <source>
        <dbReference type="ARBA" id="ARBA00022771"/>
    </source>
</evidence>
<dbReference type="GO" id="GO:0008270">
    <property type="term" value="F:zinc ion binding"/>
    <property type="evidence" value="ECO:0007669"/>
    <property type="project" value="UniProtKB-KW"/>
</dbReference>
<protein>
    <submittedName>
        <fullName evidence="10">Uncharacterized protein</fullName>
    </submittedName>
</protein>
<feature type="repeat" description="WD" evidence="7">
    <location>
        <begin position="410"/>
        <end position="445"/>
    </location>
</feature>
<feature type="zinc finger region" description="TRAF-type" evidence="6">
    <location>
        <begin position="75"/>
        <end position="121"/>
    </location>
</feature>
<feature type="repeat" description="WD" evidence="7">
    <location>
        <begin position="286"/>
        <end position="317"/>
    </location>
</feature>
<dbReference type="SUPFAM" id="SSF50978">
    <property type="entry name" value="WD40 repeat-like"/>
    <property type="match status" value="1"/>
</dbReference>
<dbReference type="PROSITE" id="PS00678">
    <property type="entry name" value="WD_REPEATS_1"/>
    <property type="match status" value="3"/>
</dbReference>
<dbReference type="Pfam" id="PF02176">
    <property type="entry name" value="zf-TRAF"/>
    <property type="match status" value="1"/>
</dbReference>
<dbReference type="InterPro" id="IPR044715">
    <property type="entry name" value="WDR86-like"/>
</dbReference>
<keyword evidence="11" id="KW-1185">Reference proteome</keyword>
<reference evidence="10 11" key="1">
    <citation type="submission" date="2024-03" db="EMBL/GenBank/DDBJ databases">
        <title>The Acrasis kona genome and developmental transcriptomes reveal deep origins of eukaryotic multicellular pathways.</title>
        <authorList>
            <person name="Sheikh S."/>
            <person name="Fu C.-J."/>
            <person name="Brown M.W."/>
            <person name="Baldauf S.L."/>
        </authorList>
    </citation>
    <scope>NUCLEOTIDE SEQUENCE [LARGE SCALE GENOMIC DNA]</scope>
    <source>
        <strain evidence="10 11">ATCC MYA-3509</strain>
    </source>
</reference>
<organism evidence="10 11">
    <name type="scientific">Acrasis kona</name>
    <dbReference type="NCBI Taxonomy" id="1008807"/>
    <lineage>
        <taxon>Eukaryota</taxon>
        <taxon>Discoba</taxon>
        <taxon>Heterolobosea</taxon>
        <taxon>Tetramitia</taxon>
        <taxon>Eutetramitia</taxon>
        <taxon>Acrasidae</taxon>
        <taxon>Acrasis</taxon>
    </lineage>
</organism>
<dbReference type="PROSITE" id="PS00518">
    <property type="entry name" value="ZF_RING_1"/>
    <property type="match status" value="1"/>
</dbReference>
<dbReference type="Gene3D" id="3.30.40.10">
    <property type="entry name" value="Zinc/RING finger domain, C3HC4 (zinc finger)"/>
    <property type="match status" value="2"/>
</dbReference>
<dbReference type="InterPro" id="IPR001680">
    <property type="entry name" value="WD40_rpt"/>
</dbReference>
<dbReference type="InterPro" id="IPR015943">
    <property type="entry name" value="WD40/YVTN_repeat-like_dom_sf"/>
</dbReference>
<keyword evidence="1 7" id="KW-0853">WD repeat</keyword>
<feature type="repeat" description="WD" evidence="7">
    <location>
        <begin position="369"/>
        <end position="409"/>
    </location>
</feature>
<keyword evidence="5 6" id="KW-0862">Zinc</keyword>
<dbReference type="InterPro" id="IPR017907">
    <property type="entry name" value="Znf_RING_CS"/>
</dbReference>
<dbReference type="SUPFAM" id="SSF57850">
    <property type="entry name" value="RING/U-box"/>
    <property type="match status" value="1"/>
</dbReference>
<evidence type="ECO:0000313" key="10">
    <source>
        <dbReference type="EMBL" id="KAL0490804.1"/>
    </source>
</evidence>
<dbReference type="CDD" id="cd00200">
    <property type="entry name" value="WD40"/>
    <property type="match status" value="1"/>
</dbReference>
<dbReference type="InterPro" id="IPR001293">
    <property type="entry name" value="Znf_TRAF"/>
</dbReference>
<keyword evidence="2 6" id="KW-0479">Metal-binding</keyword>
<dbReference type="Gene3D" id="2.130.10.10">
    <property type="entry name" value="YVTN repeat-like/Quinoprotein amine dehydrogenase"/>
    <property type="match status" value="2"/>
</dbReference>
<dbReference type="InterPro" id="IPR036322">
    <property type="entry name" value="WD40_repeat_dom_sf"/>
</dbReference>
<evidence type="ECO:0000256" key="7">
    <source>
        <dbReference type="PROSITE-ProRule" id="PRU00221"/>
    </source>
</evidence>
<gene>
    <name evidence="10" type="ORF">AKO1_009608</name>
</gene>
<dbReference type="PANTHER" id="PTHR44489">
    <property type="match status" value="1"/>
</dbReference>
<accession>A0AAW2ZNI4</accession>
<evidence type="ECO:0000256" key="6">
    <source>
        <dbReference type="PROSITE-ProRule" id="PRU00207"/>
    </source>
</evidence>
<name>A0AAW2ZNI4_9EUKA</name>
<feature type="domain" description="RING-type" evidence="8">
    <location>
        <begin position="3"/>
        <end position="27"/>
    </location>
</feature>
<dbReference type="Pfam" id="PF00400">
    <property type="entry name" value="WD40"/>
    <property type="match status" value="5"/>
</dbReference>
<dbReference type="PANTHER" id="PTHR44489:SF11">
    <property type="entry name" value="WD REPEAT DOMAIN 86"/>
    <property type="match status" value="1"/>
</dbReference>
<dbReference type="SUPFAM" id="SSF49599">
    <property type="entry name" value="TRAF domain-like"/>
    <property type="match status" value="1"/>
</dbReference>
<feature type="repeat" description="WD" evidence="7">
    <location>
        <begin position="327"/>
        <end position="368"/>
    </location>
</feature>
<dbReference type="Pfam" id="PF13639">
    <property type="entry name" value="zf-RING_2"/>
    <property type="match status" value="1"/>
</dbReference>
<feature type="domain" description="TRAF-type" evidence="9">
    <location>
        <begin position="75"/>
        <end position="121"/>
    </location>
</feature>
<evidence type="ECO:0000256" key="5">
    <source>
        <dbReference type="ARBA" id="ARBA00022833"/>
    </source>
</evidence>
<dbReference type="InterPro" id="IPR020472">
    <property type="entry name" value="WD40_PAC1"/>
</dbReference>
<evidence type="ECO:0000259" key="9">
    <source>
        <dbReference type="PROSITE" id="PS50145"/>
    </source>
</evidence>
<dbReference type="EMBL" id="JAOPGA020001721">
    <property type="protein sequence ID" value="KAL0490804.1"/>
    <property type="molecule type" value="Genomic_DNA"/>
</dbReference>
<evidence type="ECO:0000256" key="3">
    <source>
        <dbReference type="ARBA" id="ARBA00022737"/>
    </source>
</evidence>
<dbReference type="PRINTS" id="PR00320">
    <property type="entry name" value="GPROTEINBRPT"/>
</dbReference>
<dbReference type="PROSITE" id="PS50082">
    <property type="entry name" value="WD_REPEATS_2"/>
    <property type="match status" value="5"/>
</dbReference>
<dbReference type="SMART" id="SM00320">
    <property type="entry name" value="WD40"/>
    <property type="match status" value="7"/>
</dbReference>
<comment type="caution">
    <text evidence="10">The sequence shown here is derived from an EMBL/GenBank/DDBJ whole genome shotgun (WGS) entry which is preliminary data.</text>
</comment>
<evidence type="ECO:0000313" key="11">
    <source>
        <dbReference type="Proteomes" id="UP001431209"/>
    </source>
</evidence>
<dbReference type="Proteomes" id="UP001431209">
    <property type="component" value="Unassembled WGS sequence"/>
</dbReference>
<dbReference type="AlphaFoldDB" id="A0AAW2ZNI4"/>
<dbReference type="InterPro" id="IPR013083">
    <property type="entry name" value="Znf_RING/FYVE/PHD"/>
</dbReference>
<feature type="repeat" description="WD" evidence="7">
    <location>
        <begin position="245"/>
        <end position="285"/>
    </location>
</feature>
<evidence type="ECO:0000256" key="2">
    <source>
        <dbReference type="ARBA" id="ARBA00022723"/>
    </source>
</evidence>
<sequence length="445" mass="48772">MDPCGHLFCDECIREWLKTKDTCPVSRMKIMISQLNNPPHMVTNMLDKLQVKCPACKLVIKRGTWDHHQKKVCQIPCSLGCSAILTRETIDAHLINDCPCRLVKCPSSDIGCTAQDTFENISKHAEACKFNQMRDVVSSLLSKINNLTNHIQQQNTCIEQLLKPTIILSHDQEVCCLTTLHDNRLVSGGAAITAWDVDTRNREVFAFKSLVTTLFTLYDGRLVGGTFGGDLHLWDANDGTHVGSLFGHTCIVKALSTLGDGRLISGGYDKFMCIWDLEAGTHNKIRSGHNGSVLTIIPILNSLSFATGGEDGTIRVWASTFHCEVTLLGHTRSVTSLATTPLGDLLISGSKDHTIRVWNLSSFTCVKVLCGHTKGVSSLSMLDDERIVSGGMDKTIRIWDIHSGVCIKVLTGHSAGINSMVTLQDGRLASASDDNTIRVWGVKDL</sequence>
<proteinExistence type="predicted"/>
<evidence type="ECO:0000259" key="8">
    <source>
        <dbReference type="PROSITE" id="PS50089"/>
    </source>
</evidence>
<dbReference type="InterPro" id="IPR019775">
    <property type="entry name" value="WD40_repeat_CS"/>
</dbReference>
<dbReference type="InterPro" id="IPR001841">
    <property type="entry name" value="Znf_RING"/>
</dbReference>
<keyword evidence="3" id="KW-0677">Repeat</keyword>
<evidence type="ECO:0000256" key="1">
    <source>
        <dbReference type="ARBA" id="ARBA00022574"/>
    </source>
</evidence>
<keyword evidence="4 6" id="KW-0863">Zinc-finger</keyword>
<dbReference type="PROSITE" id="PS50145">
    <property type="entry name" value="ZF_TRAF"/>
    <property type="match status" value="1"/>
</dbReference>
<dbReference type="PROSITE" id="PS50089">
    <property type="entry name" value="ZF_RING_2"/>
    <property type="match status" value="1"/>
</dbReference>